<name>A0ABN1XDR0_9ACTN</name>
<evidence type="ECO:0000313" key="5">
    <source>
        <dbReference type="Proteomes" id="UP001500282"/>
    </source>
</evidence>
<evidence type="ECO:0000256" key="3">
    <source>
        <dbReference type="SAM" id="SignalP"/>
    </source>
</evidence>
<comment type="caution">
    <text evidence="4">The sequence shown here is derived from an EMBL/GenBank/DDBJ whole genome shotgun (WGS) entry which is preliminary data.</text>
</comment>
<dbReference type="Gene3D" id="3.40.190.10">
    <property type="entry name" value="Periplasmic binding protein-like II"/>
    <property type="match status" value="2"/>
</dbReference>
<sequence length="440" mass="47990">MRPAAVISVCLLTLLLTACGQAPIRTTPDDFTLSGRPSGHLTVLEKWADPEYAPYFEEVARAYEKRNPDVTIELQAVGDQPYKDRIAVLAAARDLPDIYFSWPGRYAGKFADGKMAADLTSQLKNTAWGRSFEPEALDAFTFRGRIHGVPLDMDAKVLAYNKRIFAEAGVREPRSFPALLTACDRIKRAGYVPIAFGNQYGWPAGHLLTQFNAMEVPPAVLARDYAGRGGNDAFHHPGYVRALEDLRRLRQRCFAPGGTSMSHEAAQARLVYGKAAMQYVETLEFSYLSEAGDAPKSFAHDWDFFALPAIPGAAGSARALAGGTDGLMVSGNSPDKALAVDFLRFLTSRTRARALVHDLGWLSSVKDTADAGTLRGLPKAQRTIAGHDMAVWLDTAADDTIVNPYLSAAESVLSGRMTPQRAIVEVRRGAEKGRRFGVRP</sequence>
<proteinExistence type="inferred from homology"/>
<feature type="chain" id="PRO_5045390208" evidence="3">
    <location>
        <begin position="23"/>
        <end position="440"/>
    </location>
</feature>
<gene>
    <name evidence="4" type="ORF">GCM10009579_81730</name>
</gene>
<keyword evidence="5" id="KW-1185">Reference proteome</keyword>
<dbReference type="PROSITE" id="PS51257">
    <property type="entry name" value="PROKAR_LIPOPROTEIN"/>
    <property type="match status" value="1"/>
</dbReference>
<keyword evidence="2" id="KW-0813">Transport</keyword>
<dbReference type="PANTHER" id="PTHR43649:SF29">
    <property type="entry name" value="OSMOPROTECTIVE COMPOUNDS-BINDING PROTEIN GGTB"/>
    <property type="match status" value="1"/>
</dbReference>
<dbReference type="InterPro" id="IPR050490">
    <property type="entry name" value="Bact_solute-bd_prot1"/>
</dbReference>
<dbReference type="Proteomes" id="UP001500282">
    <property type="component" value="Unassembled WGS sequence"/>
</dbReference>
<dbReference type="SUPFAM" id="SSF53850">
    <property type="entry name" value="Periplasmic binding protein-like II"/>
    <property type="match status" value="1"/>
</dbReference>
<evidence type="ECO:0000256" key="2">
    <source>
        <dbReference type="ARBA" id="ARBA00022448"/>
    </source>
</evidence>
<dbReference type="EMBL" id="BAAAIH010000081">
    <property type="protein sequence ID" value="GAA1300728.1"/>
    <property type="molecule type" value="Genomic_DNA"/>
</dbReference>
<dbReference type="PANTHER" id="PTHR43649">
    <property type="entry name" value="ARABINOSE-BINDING PROTEIN-RELATED"/>
    <property type="match status" value="1"/>
</dbReference>
<keyword evidence="3" id="KW-0732">Signal</keyword>
<accession>A0ABN1XDR0</accession>
<reference evidence="4 5" key="1">
    <citation type="journal article" date="2019" name="Int. J. Syst. Evol. Microbiol.">
        <title>The Global Catalogue of Microorganisms (GCM) 10K type strain sequencing project: providing services to taxonomists for standard genome sequencing and annotation.</title>
        <authorList>
            <consortium name="The Broad Institute Genomics Platform"/>
            <consortium name="The Broad Institute Genome Sequencing Center for Infectious Disease"/>
            <person name="Wu L."/>
            <person name="Ma J."/>
        </authorList>
    </citation>
    <scope>NUCLEOTIDE SEQUENCE [LARGE SCALE GENOMIC DNA]</scope>
    <source>
        <strain evidence="4 5">JCM 11448</strain>
    </source>
</reference>
<dbReference type="Pfam" id="PF01547">
    <property type="entry name" value="SBP_bac_1"/>
    <property type="match status" value="1"/>
</dbReference>
<feature type="signal peptide" evidence="3">
    <location>
        <begin position="1"/>
        <end position="22"/>
    </location>
</feature>
<evidence type="ECO:0000313" key="4">
    <source>
        <dbReference type="EMBL" id="GAA1300728.1"/>
    </source>
</evidence>
<comment type="similarity">
    <text evidence="1">Belongs to the bacterial solute-binding protein 1 family.</text>
</comment>
<evidence type="ECO:0000256" key="1">
    <source>
        <dbReference type="ARBA" id="ARBA00008520"/>
    </source>
</evidence>
<organism evidence="4 5">
    <name type="scientific">Streptomyces javensis</name>
    <dbReference type="NCBI Taxonomy" id="114698"/>
    <lineage>
        <taxon>Bacteria</taxon>
        <taxon>Bacillati</taxon>
        <taxon>Actinomycetota</taxon>
        <taxon>Actinomycetes</taxon>
        <taxon>Kitasatosporales</taxon>
        <taxon>Streptomycetaceae</taxon>
        <taxon>Streptomyces</taxon>
        <taxon>Streptomyces violaceusniger group</taxon>
    </lineage>
</organism>
<dbReference type="InterPro" id="IPR006059">
    <property type="entry name" value="SBP"/>
</dbReference>
<protein>
    <submittedName>
        <fullName evidence="4">Extracellular solute-binding protein</fullName>
    </submittedName>
</protein>